<protein>
    <submittedName>
        <fullName evidence="2">Uncharacterized protein</fullName>
    </submittedName>
</protein>
<keyword evidence="1" id="KW-1185">Reference proteome</keyword>
<organism evidence="1 2">
    <name type="scientific">Acrobeloides nanus</name>
    <dbReference type="NCBI Taxonomy" id="290746"/>
    <lineage>
        <taxon>Eukaryota</taxon>
        <taxon>Metazoa</taxon>
        <taxon>Ecdysozoa</taxon>
        <taxon>Nematoda</taxon>
        <taxon>Chromadorea</taxon>
        <taxon>Rhabditida</taxon>
        <taxon>Tylenchina</taxon>
        <taxon>Cephalobomorpha</taxon>
        <taxon>Cephaloboidea</taxon>
        <taxon>Cephalobidae</taxon>
        <taxon>Acrobeloides</taxon>
    </lineage>
</organism>
<name>A0A914D0N3_9BILA</name>
<reference evidence="2" key="1">
    <citation type="submission" date="2022-11" db="UniProtKB">
        <authorList>
            <consortium name="WormBaseParasite"/>
        </authorList>
    </citation>
    <scope>IDENTIFICATION</scope>
</reference>
<accession>A0A914D0N3</accession>
<dbReference type="AlphaFoldDB" id="A0A914D0N3"/>
<evidence type="ECO:0000313" key="1">
    <source>
        <dbReference type="Proteomes" id="UP000887540"/>
    </source>
</evidence>
<dbReference type="WBParaSite" id="ACRNAN_scaffold16116.g7685.t1">
    <property type="protein sequence ID" value="ACRNAN_scaffold16116.g7685.t1"/>
    <property type="gene ID" value="ACRNAN_scaffold16116.g7685"/>
</dbReference>
<proteinExistence type="predicted"/>
<evidence type="ECO:0000313" key="2">
    <source>
        <dbReference type="WBParaSite" id="ACRNAN_scaffold16116.g7685.t1"/>
    </source>
</evidence>
<dbReference type="Proteomes" id="UP000887540">
    <property type="component" value="Unplaced"/>
</dbReference>
<sequence>MVIDRVQRNRYLWDKKCREYSMSNQKKARLYEKFDQELFAMEFVINKASFLETITGEILFNGQQYCLPNLLRTIGIPQSGVLTNGIPKSGVLANRIRQNRAPANEMPKNGAPTNEMLQDEVPMNEMPQKERRRMESLGMAKLAIA</sequence>